<sequence length="311" mass="35169">MTDRERHLKQLELARHLLGDLAGEDIDAIDIKSVGVSEAPFLAKIVSKLSPMVGNLMEQRIVHFLDAHANTGFSWMRQDPGFPDALLLDDGRVTGTGIEIKAWYVLSTEITGRFKESQNLLAGKNIDVVIVAWCMSHMIFGKPKILGVLGVPGADIAASRDFHYHNPPEYLIIEPQDTSRRSNNLQQSNVNGYRLQDSDCDVRELRAIQEHYRLHPFTGSPPSREAQEEAAQLKNKLIYRMDTNFAKIDRIDNPHIEEFKSAMLTEEYLGLTISQWKSIFRDLNGTAVGPRTRAERVIRDLYDGMLSRGLE</sequence>
<reference evidence="1 2" key="1">
    <citation type="submission" date="2024-06" db="EMBL/GenBank/DDBJ databases">
        <title>The Natural Products Discovery Center: Release of the First 8490 Sequenced Strains for Exploring Actinobacteria Biosynthetic Diversity.</title>
        <authorList>
            <person name="Kalkreuter E."/>
            <person name="Kautsar S.A."/>
            <person name="Yang D."/>
            <person name="Bader C.D."/>
            <person name="Teijaro C.N."/>
            <person name="Fluegel L."/>
            <person name="Davis C.M."/>
            <person name="Simpson J.R."/>
            <person name="Lauterbach L."/>
            <person name="Steele A.D."/>
            <person name="Gui C."/>
            <person name="Meng S."/>
            <person name="Li G."/>
            <person name="Viehrig K."/>
            <person name="Ye F."/>
            <person name="Su P."/>
            <person name="Kiefer A.F."/>
            <person name="Nichols A."/>
            <person name="Cepeda A.J."/>
            <person name="Yan W."/>
            <person name="Fan B."/>
            <person name="Jiang Y."/>
            <person name="Adhikari A."/>
            <person name="Zheng C.-J."/>
            <person name="Schuster L."/>
            <person name="Cowan T.M."/>
            <person name="Smanski M.J."/>
            <person name="Chevrette M.G."/>
            <person name="De Carvalho L.P.S."/>
            <person name="Shen B."/>
        </authorList>
    </citation>
    <scope>NUCLEOTIDE SEQUENCE [LARGE SCALE GENOMIC DNA]</scope>
    <source>
        <strain evidence="1 2">NPDC038104</strain>
    </source>
</reference>
<protein>
    <recommendedName>
        <fullName evidence="3">Restriction endonuclease</fullName>
    </recommendedName>
</protein>
<proteinExistence type="predicted"/>
<evidence type="ECO:0000313" key="2">
    <source>
        <dbReference type="Proteomes" id="UP001550850"/>
    </source>
</evidence>
<comment type="caution">
    <text evidence="1">The sequence shown here is derived from an EMBL/GenBank/DDBJ whole genome shotgun (WGS) entry which is preliminary data.</text>
</comment>
<dbReference type="Proteomes" id="UP001550850">
    <property type="component" value="Unassembled WGS sequence"/>
</dbReference>
<keyword evidence="2" id="KW-1185">Reference proteome</keyword>
<name>A0ABV2YC91_9ACTN</name>
<gene>
    <name evidence="1" type="ORF">AB0E65_02735</name>
</gene>
<accession>A0ABV2YC91</accession>
<organism evidence="1 2">
    <name type="scientific">Streptomyces fragilis</name>
    <dbReference type="NCBI Taxonomy" id="67301"/>
    <lineage>
        <taxon>Bacteria</taxon>
        <taxon>Bacillati</taxon>
        <taxon>Actinomycetota</taxon>
        <taxon>Actinomycetes</taxon>
        <taxon>Kitasatosporales</taxon>
        <taxon>Streptomycetaceae</taxon>
        <taxon>Streptomyces</taxon>
    </lineage>
</organism>
<dbReference type="RefSeq" id="WP_159105631.1">
    <property type="nucleotide sequence ID" value="NZ_BEVZ01000003.1"/>
</dbReference>
<evidence type="ECO:0000313" key="1">
    <source>
        <dbReference type="EMBL" id="MEU3553146.1"/>
    </source>
</evidence>
<evidence type="ECO:0008006" key="3">
    <source>
        <dbReference type="Google" id="ProtNLM"/>
    </source>
</evidence>
<dbReference type="EMBL" id="JBEZUR010000002">
    <property type="protein sequence ID" value="MEU3553146.1"/>
    <property type="molecule type" value="Genomic_DNA"/>
</dbReference>